<protein>
    <submittedName>
        <fullName evidence="2">Uncharacterized protein</fullName>
    </submittedName>
</protein>
<feature type="region of interest" description="Disordered" evidence="1">
    <location>
        <begin position="83"/>
        <end position="114"/>
    </location>
</feature>
<dbReference type="EMBL" id="NSFD01000055">
    <property type="protein sequence ID" value="PBA23786.1"/>
    <property type="molecule type" value="Genomic_DNA"/>
</dbReference>
<feature type="region of interest" description="Disordered" evidence="1">
    <location>
        <begin position="21"/>
        <end position="42"/>
    </location>
</feature>
<evidence type="ECO:0000256" key="1">
    <source>
        <dbReference type="SAM" id="MobiDB-lite"/>
    </source>
</evidence>
<dbReference type="Proteomes" id="UP000217768">
    <property type="component" value="Unassembled WGS sequence"/>
</dbReference>
<accession>A0A2A2ZBD8</accession>
<dbReference type="AlphaFoldDB" id="A0A2A2ZBD8"/>
<reference evidence="2 3" key="1">
    <citation type="submission" date="2017-08" db="EMBL/GenBank/DDBJ databases">
        <title>Phylogenetic analysis of Mycobacterium avium complex whole genomes.</title>
        <authorList>
            <person name="Caverly L.J."/>
            <person name="Spilker T."/>
            <person name="Lipuma J."/>
        </authorList>
    </citation>
    <scope>NUCLEOTIDE SEQUENCE [LARGE SCALE GENOMIC DNA]</scope>
    <source>
        <strain evidence="2 3">FLAC0165</strain>
    </source>
</reference>
<feature type="compositionally biased region" description="Pro residues" evidence="1">
    <location>
        <begin position="104"/>
        <end position="114"/>
    </location>
</feature>
<name>A0A2A2ZBD8_MYCAV</name>
<comment type="caution">
    <text evidence="2">The sequence shown here is derived from an EMBL/GenBank/DDBJ whole genome shotgun (WGS) entry which is preliminary data.</text>
</comment>
<gene>
    <name evidence="2" type="ORF">CKJ66_26360</name>
</gene>
<evidence type="ECO:0000313" key="2">
    <source>
        <dbReference type="EMBL" id="PBA23786.1"/>
    </source>
</evidence>
<proteinExistence type="predicted"/>
<evidence type="ECO:0000313" key="3">
    <source>
        <dbReference type="Proteomes" id="UP000217768"/>
    </source>
</evidence>
<organism evidence="2 3">
    <name type="scientific">Mycobacterium avium</name>
    <dbReference type="NCBI Taxonomy" id="1764"/>
    <lineage>
        <taxon>Bacteria</taxon>
        <taxon>Bacillati</taxon>
        <taxon>Actinomycetota</taxon>
        <taxon>Actinomycetes</taxon>
        <taxon>Mycobacteriales</taxon>
        <taxon>Mycobacteriaceae</taxon>
        <taxon>Mycobacterium</taxon>
        <taxon>Mycobacterium avium complex (MAC)</taxon>
    </lineage>
</organism>
<sequence length="114" mass="11849">MNSLRPRPNIETMKRFLAAIRRRSTHPDAHSPQPTAGALTPNAAAAVRQALVDAEVRDDLGKRVTVGPISRGAADVLWGEPHARSAGAGHSLPAAIPVDSASSPTPPAPPSVRS</sequence>